<comment type="caution">
    <text evidence="12">The sequence shown here is derived from an EMBL/GenBank/DDBJ whole genome shotgun (WGS) entry which is preliminary data.</text>
</comment>
<feature type="transmembrane region" description="Helical" evidence="9">
    <location>
        <begin position="542"/>
        <end position="563"/>
    </location>
</feature>
<evidence type="ECO:0000259" key="11">
    <source>
        <dbReference type="PROSITE" id="PS50893"/>
    </source>
</evidence>
<keyword evidence="2" id="KW-0813">Transport</keyword>
<keyword evidence="7 9" id="KW-1133">Transmembrane helix</keyword>
<protein>
    <submittedName>
        <fullName evidence="12">ATP-binding cassette domain-containing protein</fullName>
    </submittedName>
</protein>
<gene>
    <name evidence="12" type="ORF">OSB52_22640</name>
</gene>
<dbReference type="SMART" id="SM00240">
    <property type="entry name" value="FHA"/>
    <property type="match status" value="2"/>
</dbReference>
<feature type="domain" description="ABC transporter" evidence="11">
    <location>
        <begin position="207"/>
        <end position="441"/>
    </location>
</feature>
<sequence>MMTTMIRGTVTVGATVHELGEHPQVSVGSAVGNDIVVDHPLIAARHVQIEWRTNRWWVSAQDPAMPAFVAGIAVTEVMVAAPTVVRLSDPDDGPSLVIDLVVDQPDRWSERGITVRGITTIGRTPDNDVVVEDMPASRHHARVVRQVNGELMIEDLASSNGTYVDGHRVDRAALLDGSVITIGNTDLVVNGDVLARDGAPAGASDGLHVRGVGLTLDSGTTLLRDVEFTARPGTLTAVIGPSGAGKSTVARVVAGLSTPSAGVVTFEGRDVHGEYDAMHTRIGMVPQNDVLHRRLTVREALGYAAELRLPPDLTSADRDRVVAGVLAELQLSDHLDTRIDRLSGGQRKRASMAMELLTGPSLLILDEPTSGLDPALDRQVMAALRRLADAGRVVLVVTHSLAHLAMCDQVLLLAPGGRTAFVGRPDHIPAAMGSADWAEVFAFVTAHPVLAHRAHLDRSRRAPAIPVRRPTGPLIGTPQASAFRQCDTVIRRQFRLLVADPGYLAFLAALPLVLGLLTLVIPGSRGFAVNQNPETAGEALQILVILVVGATFMGTALTIRDLIGERDVFERERAVGLRPGAYLAAKIVVFCSVAVTQCMVMITITFLGKGIPAGGVFGTAPLELVCAVSALACVSTVVGLAVSVTVRSTEQAMPPLVVLIIAQLVFCGGLFRISTPVLAQLPWLFPSYWGYAAAAGAVEVNTNSPLAPQTRGAAIWNATGSNVVLACSAMLLVATVLVTYTMSRLQLQRRR</sequence>
<dbReference type="PROSITE" id="PS50893">
    <property type="entry name" value="ABC_TRANSPORTER_2"/>
    <property type="match status" value="1"/>
</dbReference>
<evidence type="ECO:0000256" key="2">
    <source>
        <dbReference type="ARBA" id="ARBA00022448"/>
    </source>
</evidence>
<dbReference type="InterPro" id="IPR017871">
    <property type="entry name" value="ABC_transporter-like_CS"/>
</dbReference>
<dbReference type="GO" id="GO:0005524">
    <property type="term" value="F:ATP binding"/>
    <property type="evidence" value="ECO:0007669"/>
    <property type="project" value="UniProtKB-KW"/>
</dbReference>
<keyword evidence="8 9" id="KW-0472">Membrane</keyword>
<evidence type="ECO:0000256" key="9">
    <source>
        <dbReference type="SAM" id="Phobius"/>
    </source>
</evidence>
<dbReference type="PANTHER" id="PTHR48041">
    <property type="entry name" value="ABC TRANSPORTER G FAMILY MEMBER 28"/>
    <property type="match status" value="1"/>
</dbReference>
<feature type="domain" description="FHA" evidence="10">
    <location>
        <begin position="119"/>
        <end position="169"/>
    </location>
</feature>
<dbReference type="GO" id="GO:0016887">
    <property type="term" value="F:ATP hydrolysis activity"/>
    <property type="evidence" value="ECO:0007669"/>
    <property type="project" value="InterPro"/>
</dbReference>
<dbReference type="InterPro" id="IPR003439">
    <property type="entry name" value="ABC_transporter-like_ATP-bd"/>
</dbReference>
<evidence type="ECO:0000256" key="6">
    <source>
        <dbReference type="ARBA" id="ARBA00022840"/>
    </source>
</evidence>
<proteinExistence type="predicted"/>
<feature type="transmembrane region" description="Helical" evidence="9">
    <location>
        <begin position="620"/>
        <end position="644"/>
    </location>
</feature>
<dbReference type="Pfam" id="PF00498">
    <property type="entry name" value="FHA"/>
    <property type="match status" value="2"/>
</dbReference>
<dbReference type="CDD" id="cd00060">
    <property type="entry name" value="FHA"/>
    <property type="match status" value="1"/>
</dbReference>
<evidence type="ECO:0000259" key="10">
    <source>
        <dbReference type="PROSITE" id="PS50006"/>
    </source>
</evidence>
<accession>A0A9X3D8J0</accession>
<keyword evidence="13" id="KW-1185">Reference proteome</keyword>
<evidence type="ECO:0000256" key="1">
    <source>
        <dbReference type="ARBA" id="ARBA00004141"/>
    </source>
</evidence>
<evidence type="ECO:0000313" key="12">
    <source>
        <dbReference type="EMBL" id="MCX2966878.1"/>
    </source>
</evidence>
<dbReference type="Pfam" id="PF00005">
    <property type="entry name" value="ABC_tran"/>
    <property type="match status" value="1"/>
</dbReference>
<dbReference type="InterPro" id="IPR008984">
    <property type="entry name" value="SMAD_FHA_dom_sf"/>
</dbReference>
<dbReference type="InterPro" id="IPR027417">
    <property type="entry name" value="P-loop_NTPase"/>
</dbReference>
<dbReference type="AlphaFoldDB" id="A0A9X3D8J0"/>
<keyword evidence="6 12" id="KW-0067">ATP-binding</keyword>
<dbReference type="EMBL" id="JAPKFM010000035">
    <property type="protein sequence ID" value="MCX2966878.1"/>
    <property type="molecule type" value="Genomic_DNA"/>
</dbReference>
<dbReference type="SUPFAM" id="SSF49879">
    <property type="entry name" value="SMAD/FHA domain"/>
    <property type="match status" value="2"/>
</dbReference>
<feature type="transmembrane region" description="Helical" evidence="9">
    <location>
        <begin position="501"/>
        <end position="522"/>
    </location>
</feature>
<dbReference type="SMART" id="SM00382">
    <property type="entry name" value="AAA"/>
    <property type="match status" value="1"/>
</dbReference>
<keyword evidence="3" id="KW-0597">Phosphoprotein</keyword>
<dbReference type="InterPro" id="IPR000253">
    <property type="entry name" value="FHA_dom"/>
</dbReference>
<dbReference type="GO" id="GO:0140359">
    <property type="term" value="F:ABC-type transporter activity"/>
    <property type="evidence" value="ECO:0007669"/>
    <property type="project" value="InterPro"/>
</dbReference>
<dbReference type="Pfam" id="PF01061">
    <property type="entry name" value="ABC2_membrane"/>
    <property type="match status" value="1"/>
</dbReference>
<dbReference type="PANTHER" id="PTHR48041:SF139">
    <property type="entry name" value="PROTEIN SCARLET"/>
    <property type="match status" value="1"/>
</dbReference>
<reference evidence="12" key="1">
    <citation type="submission" date="2022-10" db="EMBL/GenBank/DDBJ databases">
        <title>WGS of marine actinomycetes from Thailand.</title>
        <authorList>
            <person name="Thawai C."/>
        </authorList>
    </citation>
    <scope>NUCLEOTIDE SEQUENCE</scope>
    <source>
        <strain evidence="12">SW21</strain>
    </source>
</reference>
<keyword evidence="5" id="KW-0547">Nucleotide-binding</keyword>
<name>A0A9X3D8J0_9ACTN</name>
<evidence type="ECO:0000256" key="3">
    <source>
        <dbReference type="ARBA" id="ARBA00022553"/>
    </source>
</evidence>
<dbReference type="PROSITE" id="PS00211">
    <property type="entry name" value="ABC_TRANSPORTER_1"/>
    <property type="match status" value="1"/>
</dbReference>
<keyword evidence="4 9" id="KW-0812">Transmembrane</keyword>
<dbReference type="Gene3D" id="2.60.200.20">
    <property type="match status" value="2"/>
</dbReference>
<organism evidence="12 13">
    <name type="scientific">Gordonia aquimaris</name>
    <dbReference type="NCBI Taxonomy" id="2984863"/>
    <lineage>
        <taxon>Bacteria</taxon>
        <taxon>Bacillati</taxon>
        <taxon>Actinomycetota</taxon>
        <taxon>Actinomycetes</taxon>
        <taxon>Mycobacteriales</taxon>
        <taxon>Gordoniaceae</taxon>
        <taxon>Gordonia</taxon>
    </lineage>
</organism>
<comment type="subcellular location">
    <subcellularLocation>
        <location evidence="1">Membrane</location>
        <topology evidence="1">Multi-pass membrane protein</topology>
    </subcellularLocation>
</comment>
<feature type="transmembrane region" description="Helical" evidence="9">
    <location>
        <begin position="656"/>
        <end position="679"/>
    </location>
</feature>
<dbReference type="GO" id="GO:0016020">
    <property type="term" value="C:membrane"/>
    <property type="evidence" value="ECO:0007669"/>
    <property type="project" value="UniProtKB-SubCell"/>
</dbReference>
<evidence type="ECO:0000313" key="13">
    <source>
        <dbReference type="Proteomes" id="UP001143347"/>
    </source>
</evidence>
<evidence type="ECO:0000256" key="4">
    <source>
        <dbReference type="ARBA" id="ARBA00022692"/>
    </source>
</evidence>
<feature type="transmembrane region" description="Helical" evidence="9">
    <location>
        <begin position="723"/>
        <end position="742"/>
    </location>
</feature>
<dbReference type="SUPFAM" id="SSF52540">
    <property type="entry name" value="P-loop containing nucleoside triphosphate hydrolases"/>
    <property type="match status" value="1"/>
</dbReference>
<dbReference type="InterPro" id="IPR050352">
    <property type="entry name" value="ABCG_transporters"/>
</dbReference>
<dbReference type="Proteomes" id="UP001143347">
    <property type="component" value="Unassembled WGS sequence"/>
</dbReference>
<evidence type="ECO:0000256" key="5">
    <source>
        <dbReference type="ARBA" id="ARBA00022741"/>
    </source>
</evidence>
<evidence type="ECO:0000256" key="7">
    <source>
        <dbReference type="ARBA" id="ARBA00022989"/>
    </source>
</evidence>
<feature type="transmembrane region" description="Helical" evidence="9">
    <location>
        <begin position="583"/>
        <end position="608"/>
    </location>
</feature>
<dbReference type="InterPro" id="IPR013525">
    <property type="entry name" value="ABC2_TM"/>
</dbReference>
<evidence type="ECO:0000256" key="8">
    <source>
        <dbReference type="ARBA" id="ARBA00023136"/>
    </source>
</evidence>
<dbReference type="Gene3D" id="3.40.50.300">
    <property type="entry name" value="P-loop containing nucleotide triphosphate hydrolases"/>
    <property type="match status" value="1"/>
</dbReference>
<dbReference type="PROSITE" id="PS50006">
    <property type="entry name" value="FHA_DOMAIN"/>
    <property type="match status" value="1"/>
</dbReference>
<dbReference type="InterPro" id="IPR003593">
    <property type="entry name" value="AAA+_ATPase"/>
</dbReference>